<proteinExistence type="predicted"/>
<evidence type="ECO:0000313" key="2">
    <source>
        <dbReference type="Proteomes" id="UP000834106"/>
    </source>
</evidence>
<sequence length="108" mass="12403">MKEGQKRPKTPRLSCVMLNKGKHIAEAISTLDAMSSRKYKKAKAEFEPLLLSSQLRKISIEAYIVHLLSRLVLDINRVPLVEKSFGFNFKHLYSYSAGHWVFLLIVMP</sequence>
<organism evidence="1 2">
    <name type="scientific">Fraxinus pennsylvanica</name>
    <dbReference type="NCBI Taxonomy" id="56036"/>
    <lineage>
        <taxon>Eukaryota</taxon>
        <taxon>Viridiplantae</taxon>
        <taxon>Streptophyta</taxon>
        <taxon>Embryophyta</taxon>
        <taxon>Tracheophyta</taxon>
        <taxon>Spermatophyta</taxon>
        <taxon>Magnoliopsida</taxon>
        <taxon>eudicotyledons</taxon>
        <taxon>Gunneridae</taxon>
        <taxon>Pentapetalae</taxon>
        <taxon>asterids</taxon>
        <taxon>lamiids</taxon>
        <taxon>Lamiales</taxon>
        <taxon>Oleaceae</taxon>
        <taxon>Oleeae</taxon>
        <taxon>Fraxinus</taxon>
    </lineage>
</organism>
<reference evidence="1" key="1">
    <citation type="submission" date="2023-05" db="EMBL/GenBank/DDBJ databases">
        <authorList>
            <person name="Huff M."/>
        </authorList>
    </citation>
    <scope>NUCLEOTIDE SEQUENCE</scope>
</reference>
<protein>
    <submittedName>
        <fullName evidence="1">Uncharacterized protein</fullName>
    </submittedName>
</protein>
<dbReference type="AlphaFoldDB" id="A0AAD1Z6L6"/>
<keyword evidence="2" id="KW-1185">Reference proteome</keyword>
<dbReference type="EMBL" id="OU503040">
    <property type="protein sequence ID" value="CAI9762471.1"/>
    <property type="molecule type" value="Genomic_DNA"/>
</dbReference>
<dbReference type="Proteomes" id="UP000834106">
    <property type="component" value="Chromosome 5"/>
</dbReference>
<gene>
    <name evidence="1" type="ORF">FPE_LOCUS9901</name>
</gene>
<name>A0AAD1Z6L6_9LAMI</name>
<evidence type="ECO:0000313" key="1">
    <source>
        <dbReference type="EMBL" id="CAI9762471.1"/>
    </source>
</evidence>
<accession>A0AAD1Z6L6</accession>